<evidence type="ECO:0000313" key="1">
    <source>
        <dbReference type="EMBL" id="QEM41888.1"/>
    </source>
</evidence>
<reference evidence="1 2" key="1">
    <citation type="submission" date="2019-06" db="EMBL/GenBank/DDBJ databases">
        <title>A distant relative of Phikzvirus genus phages from a therapeutic phage collection.</title>
        <authorList>
            <person name="Hejnowicz M.S."/>
            <person name="Dabrowski K."/>
            <person name="Gawor J."/>
            <person name="Weber-Dabrowska B."/>
            <person name="Gromadka R."/>
            <person name="Lobocka M.B."/>
        </authorList>
    </citation>
    <scope>NUCLEOTIDE SEQUENCE [LARGE SCALE GENOMIC DNA]</scope>
</reference>
<accession>A0A5C1K6X7</accession>
<organism evidence="1 2">
    <name type="scientific">Pseudomonas phage vB_PaeM_PS119XW</name>
    <dbReference type="NCBI Taxonomy" id="2601632"/>
    <lineage>
        <taxon>Viruses</taxon>
        <taxon>Duplodnaviria</taxon>
        <taxon>Heunggongvirae</taxon>
        <taxon>Uroviricota</taxon>
        <taxon>Caudoviricetes</taxon>
        <taxon>Chimalliviridae</taxon>
        <taxon>Pawinskivirus</taxon>
        <taxon>Pawinskivirus PS119XW</taxon>
    </lineage>
</organism>
<proteinExistence type="predicted"/>
<evidence type="ECO:0000313" key="2">
    <source>
        <dbReference type="Proteomes" id="UP000322144"/>
    </source>
</evidence>
<dbReference type="EMBL" id="MN103543">
    <property type="protein sequence ID" value="QEM41888.1"/>
    <property type="molecule type" value="Genomic_DNA"/>
</dbReference>
<dbReference type="Proteomes" id="UP000322144">
    <property type="component" value="Segment"/>
</dbReference>
<keyword evidence="2" id="KW-1185">Reference proteome</keyword>
<name>A0A5C1K6X7_9CAUD</name>
<dbReference type="GeneID" id="77936909"/>
<evidence type="ECO:0008006" key="3">
    <source>
        <dbReference type="Google" id="ProtNLM"/>
    </source>
</evidence>
<dbReference type="RefSeq" id="YP_010660899.1">
    <property type="nucleotide sequence ID" value="NC_070882.1"/>
</dbReference>
<sequence length="454" mass="51105">MNDITFLELDLTGEDPDNWIKGEEHTLIQVPGKKHRVFVCTHGGFYTNGFVLRDSTGKALVRGKDYVLTYHYEKLSEMTGQNVMGLVVIINASVTPVVRAEYHAVGGFFSVSVKELKALMEKIDETNLKFTWEEIIGKPTAYTPSEHMHKYWQLYGLESTVVNINRLGDAWAVGRTAILAAGTDYYKYYVQLAKDDVQNYINRVNAHITDENNPHSSDKVKIKLGQINNWPMATKAQTTDTSLTNVYMPIGGIFNLIQSILIPKITDHIRNQNNPHGLTLAIMNLYSKAEIDAIYAQRLHRTQRAFTSKRLAGVGWEQLYFPARVDLDASNVWNITRFELKQFVTTFPTPWPPTGTDPQGRPNIPSDYCIMGNGQIVHFRDLFATYNANARGHYYAGGRYASAQAAISALQANISQIADGGYGFAQYLLDFNNGRKMPTMVVMRRNGSSLTRIV</sequence>
<protein>
    <recommendedName>
        <fullName evidence="3">Virion structural protein</fullName>
    </recommendedName>
</protein>
<dbReference type="KEGG" id="vg:77936909"/>